<dbReference type="PANTHER" id="PTHR35093:SF8">
    <property type="entry name" value="OUTER MEMBRANE PROTEIN NMB0088-RELATED"/>
    <property type="match status" value="1"/>
</dbReference>
<keyword evidence="6" id="KW-0472">Membrane</keyword>
<dbReference type="InterPro" id="IPR005017">
    <property type="entry name" value="OMPP1/FadL/TodX"/>
</dbReference>
<evidence type="ECO:0000256" key="8">
    <source>
        <dbReference type="SAM" id="SignalP"/>
    </source>
</evidence>
<feature type="signal peptide" evidence="8">
    <location>
        <begin position="1"/>
        <end position="32"/>
    </location>
</feature>
<evidence type="ECO:0000256" key="7">
    <source>
        <dbReference type="ARBA" id="ARBA00023237"/>
    </source>
</evidence>
<keyword evidence="4" id="KW-0812">Transmembrane</keyword>
<dbReference type="SUPFAM" id="SSF56935">
    <property type="entry name" value="Porins"/>
    <property type="match status" value="1"/>
</dbReference>
<keyword evidence="3" id="KW-1134">Transmembrane beta strand</keyword>
<name>A0A6M3ZV24_9BURK</name>
<dbReference type="PANTHER" id="PTHR35093">
    <property type="entry name" value="OUTER MEMBRANE PROTEIN NMB0088-RELATED"/>
    <property type="match status" value="1"/>
</dbReference>
<comment type="similarity">
    <text evidence="2">Belongs to the OmpP1/FadL family.</text>
</comment>
<accession>A0A6M3ZV24</accession>
<evidence type="ECO:0000313" key="10">
    <source>
        <dbReference type="Proteomes" id="UP000501648"/>
    </source>
</evidence>
<gene>
    <name evidence="9" type="ORF">C798_20565</name>
</gene>
<dbReference type="RefSeq" id="WP_017452233.1">
    <property type="nucleotide sequence ID" value="NZ_CP008956.1"/>
</dbReference>
<evidence type="ECO:0000256" key="6">
    <source>
        <dbReference type="ARBA" id="ARBA00023136"/>
    </source>
</evidence>
<reference evidence="9 10" key="1">
    <citation type="journal article" date="2012" name="J. Bacteriol.">
        <title>Genome sequence of the pathogenic Herbaspirillum seropedicae strain Os34, isolated from rice roots.</title>
        <authorList>
            <person name="Ye W."/>
            <person name="Ye S."/>
            <person name="Liu J."/>
            <person name="Chang S."/>
            <person name="Chen M."/>
            <person name="Zhu B."/>
            <person name="Guo L."/>
            <person name="An Q."/>
        </authorList>
    </citation>
    <scope>NUCLEOTIDE SEQUENCE [LARGE SCALE GENOMIC DNA]</scope>
    <source>
        <strain evidence="9 10">Os34</strain>
    </source>
</reference>
<evidence type="ECO:0000313" key="9">
    <source>
        <dbReference type="EMBL" id="QJQ02529.1"/>
    </source>
</evidence>
<dbReference type="Proteomes" id="UP000501648">
    <property type="component" value="Chromosome"/>
</dbReference>
<proteinExistence type="inferred from homology"/>
<evidence type="ECO:0000256" key="4">
    <source>
        <dbReference type="ARBA" id="ARBA00022692"/>
    </source>
</evidence>
<feature type="chain" id="PRO_5026727254" evidence="8">
    <location>
        <begin position="33"/>
        <end position="425"/>
    </location>
</feature>
<evidence type="ECO:0000256" key="2">
    <source>
        <dbReference type="ARBA" id="ARBA00008163"/>
    </source>
</evidence>
<keyword evidence="7" id="KW-0998">Cell outer membrane</keyword>
<dbReference type="Pfam" id="PF03349">
    <property type="entry name" value="Toluene_X"/>
    <property type="match status" value="1"/>
</dbReference>
<sequence>MQLNIRQFRPFPPFPQLPLFSLLMLFGGIAHATDGYFQHGYGVRSQGAGGVGIALPQDGLAAASNPAGTAFVGDRLDVGLTWFSPTRGAEVTGNQGPVNGSFDGSGKKNFFLPEIGWVKQINPQLAAGIAVYGNGGMNTTYRSGVPLFGSGEAGVNLEQLFIAPNVAWKVNESHAFGLAVNFAYQRFEAKGLSNFDNALFSSSPGNVTDRGTDTSTGWGLHLGYIGKITPDLTVGLTWSSKIKASKFDKYQGLFSDGGSFDIPENYGIGLAYKLTPALTLAADVNKIVYSGVSSVAAPIANFASARLGSSTGPGFGWQDVTVYKIGTVYEVTPNLALRAGYNHASQPIPSSQTLFNILAPGVVQDHVSVGGTYKLAGGGEVSLAYTHAFKKTINGAASIPPSFGGGNANVHLEEDILGVAYTWKF</sequence>
<organism evidence="9 10">
    <name type="scientific">Herbaspirillum rubrisubalbicans Os34</name>
    <dbReference type="NCBI Taxonomy" id="1235827"/>
    <lineage>
        <taxon>Bacteria</taxon>
        <taxon>Pseudomonadati</taxon>
        <taxon>Pseudomonadota</taxon>
        <taxon>Betaproteobacteria</taxon>
        <taxon>Burkholderiales</taxon>
        <taxon>Oxalobacteraceae</taxon>
        <taxon>Herbaspirillum</taxon>
    </lineage>
</organism>
<evidence type="ECO:0000256" key="1">
    <source>
        <dbReference type="ARBA" id="ARBA00004571"/>
    </source>
</evidence>
<dbReference type="GO" id="GO:0009279">
    <property type="term" value="C:cell outer membrane"/>
    <property type="evidence" value="ECO:0007669"/>
    <property type="project" value="UniProtKB-SubCell"/>
</dbReference>
<keyword evidence="5 8" id="KW-0732">Signal</keyword>
<dbReference type="Gene3D" id="2.40.160.60">
    <property type="entry name" value="Outer membrane protein transport protein (OMPP1/FadL/TodX)"/>
    <property type="match status" value="1"/>
</dbReference>
<protein>
    <submittedName>
        <fullName evidence="9">Long-chain fatty acid transporter</fullName>
    </submittedName>
</protein>
<evidence type="ECO:0000256" key="5">
    <source>
        <dbReference type="ARBA" id="ARBA00022729"/>
    </source>
</evidence>
<comment type="subcellular location">
    <subcellularLocation>
        <location evidence="1">Cell outer membrane</location>
        <topology evidence="1">Multi-pass membrane protein</topology>
    </subcellularLocation>
</comment>
<dbReference type="AlphaFoldDB" id="A0A6M3ZV24"/>
<dbReference type="EMBL" id="CP008956">
    <property type="protein sequence ID" value="QJQ02529.1"/>
    <property type="molecule type" value="Genomic_DNA"/>
</dbReference>
<dbReference type="GO" id="GO:0015483">
    <property type="term" value="F:long-chain fatty acid transporting porin activity"/>
    <property type="evidence" value="ECO:0007669"/>
    <property type="project" value="TreeGrafter"/>
</dbReference>
<evidence type="ECO:0000256" key="3">
    <source>
        <dbReference type="ARBA" id="ARBA00022452"/>
    </source>
</evidence>